<evidence type="ECO:0000259" key="9">
    <source>
        <dbReference type="Pfam" id="PF07887"/>
    </source>
</evidence>
<dbReference type="EMBL" id="RWGY01000051">
    <property type="protein sequence ID" value="TVU06725.1"/>
    <property type="molecule type" value="Genomic_DNA"/>
</dbReference>
<evidence type="ECO:0000259" key="10">
    <source>
        <dbReference type="Pfam" id="PF20451"/>
    </source>
</evidence>
<dbReference type="InterPro" id="IPR046831">
    <property type="entry name" value="Calmodulin_bind_N"/>
</dbReference>
<evidence type="ECO:0000256" key="4">
    <source>
        <dbReference type="ARBA" id="ARBA00023125"/>
    </source>
</evidence>
<evidence type="ECO:0000259" key="11">
    <source>
        <dbReference type="Pfam" id="PF20452"/>
    </source>
</evidence>
<dbReference type="Gramene" id="TVU06725">
    <property type="protein sequence ID" value="TVU06725"/>
    <property type="gene ID" value="EJB05_49953"/>
</dbReference>
<keyword evidence="4" id="KW-0238">DNA-binding</keyword>
<dbReference type="InterPro" id="IPR046830">
    <property type="entry name" value="Calmod_bind_M"/>
</dbReference>
<evidence type="ECO:0000256" key="6">
    <source>
        <dbReference type="ARBA" id="ARBA00023163"/>
    </source>
</evidence>
<keyword evidence="13" id="KW-1185">Reference proteome</keyword>
<keyword evidence="6" id="KW-0804">Transcription</keyword>
<evidence type="ECO:0000313" key="12">
    <source>
        <dbReference type="EMBL" id="TVU06725.1"/>
    </source>
</evidence>
<keyword evidence="7" id="KW-0539">Nucleus</keyword>
<gene>
    <name evidence="12" type="ORF">EJB05_49953</name>
</gene>
<keyword evidence="3" id="KW-0805">Transcription regulation</keyword>
<feature type="region of interest" description="Disordered" evidence="8">
    <location>
        <begin position="1"/>
        <end position="29"/>
    </location>
</feature>
<evidence type="ECO:0000256" key="5">
    <source>
        <dbReference type="ARBA" id="ARBA00023159"/>
    </source>
</evidence>
<evidence type="ECO:0000256" key="7">
    <source>
        <dbReference type="ARBA" id="ARBA00023242"/>
    </source>
</evidence>
<dbReference type="PANTHER" id="PTHR31713">
    <property type="entry name" value="OS02G0177800 PROTEIN"/>
    <property type="match status" value="1"/>
</dbReference>
<dbReference type="GO" id="GO:0043565">
    <property type="term" value="F:sequence-specific DNA binding"/>
    <property type="evidence" value="ECO:0007669"/>
    <property type="project" value="TreeGrafter"/>
</dbReference>
<dbReference type="Pfam" id="PF07887">
    <property type="entry name" value="Calmodulin_bind"/>
    <property type="match status" value="1"/>
</dbReference>
<dbReference type="GO" id="GO:0080142">
    <property type="term" value="P:regulation of salicylic acid biosynthetic process"/>
    <property type="evidence" value="ECO:0007669"/>
    <property type="project" value="TreeGrafter"/>
</dbReference>
<dbReference type="OrthoDB" id="757051at2759"/>
<feature type="domain" description="Calmodulin binding protein C-terminal" evidence="11">
    <location>
        <begin position="398"/>
        <end position="442"/>
    </location>
</feature>
<sequence length="528" mass="58858">MAMRRPRGEDDDQGDGADEHHHRHGHRRIRPALSLRDVVKRAVAAQTIQQIILELEPIIRGVVREELRNFFGQQNHTPLGSLPLRIQELDVSPPLQLVFARRLMLPIFTHNKLVDDTNNAIEIHLIDARTKYMISPASTHLGASIRLEVLVLDGDFKCEDRVGWTVDQFNAATVRAREGKRPLLVGTLNVAMNNHGVGVIDDVSFTDNSSWIRGRKFRIGVRVVPTSYFGVRIQEAVSESFMVKDHRGELYKKHYPPSLTDNVWRLTNIGKGGPIDKKLESEGVKNVQDFLKLNTIDPDKLRTLVGMSDKQFTITLDHAKTCTMGGKCYVFKSEGCNITFSPIGEVLSARIGDHTYPFHELNPQKKAHVKQLATQAYQQWDQLEEVTNSNSGMISSPCVGEVLSARIVDHTSPFHDLHPQQKIHVKQLATHAYRQWDQLEEVANSNSGQEKSESQGSMISSGSQKAVYLGTATSSAAAAMATNSSSTSDAAAAVSANHDMFWSPSMASEDSFCWQNSTNDLSCWDQVD</sequence>
<reference evidence="12 13" key="1">
    <citation type="journal article" date="2019" name="Sci. Rep.">
        <title>A high-quality genome of Eragrostis curvula grass provides insights into Poaceae evolution and supports new strategies to enhance forage quality.</title>
        <authorList>
            <person name="Carballo J."/>
            <person name="Santos B.A.C.M."/>
            <person name="Zappacosta D."/>
            <person name="Garbus I."/>
            <person name="Selva J.P."/>
            <person name="Gallo C.A."/>
            <person name="Diaz A."/>
            <person name="Albertini E."/>
            <person name="Caccamo M."/>
            <person name="Echenique V."/>
        </authorList>
    </citation>
    <scope>NUCLEOTIDE SEQUENCE [LARGE SCALE GENOMIC DNA]</scope>
    <source>
        <strain evidence="13">cv. Victoria</strain>
        <tissue evidence="12">Leaf</tissue>
    </source>
</reference>
<accession>A0A5J9T5W0</accession>
<comment type="caution">
    <text evidence="12">The sequence shown here is derived from an EMBL/GenBank/DDBJ whole genome shotgun (WGS) entry which is preliminary data.</text>
</comment>
<dbReference type="Pfam" id="PF20452">
    <property type="entry name" value="Calmod_bind_C"/>
    <property type="match status" value="2"/>
</dbReference>
<evidence type="ECO:0000313" key="13">
    <source>
        <dbReference type="Proteomes" id="UP000324897"/>
    </source>
</evidence>
<dbReference type="AlphaFoldDB" id="A0A5J9T5W0"/>
<comment type="similarity">
    <text evidence="2">Belongs to the plant ACBP60 protein family.</text>
</comment>
<proteinExistence type="inferred from homology"/>
<dbReference type="InterPro" id="IPR012416">
    <property type="entry name" value="CBP60"/>
</dbReference>
<dbReference type="GO" id="GO:0003700">
    <property type="term" value="F:DNA-binding transcription factor activity"/>
    <property type="evidence" value="ECO:0007669"/>
    <property type="project" value="TreeGrafter"/>
</dbReference>
<evidence type="ECO:0000256" key="8">
    <source>
        <dbReference type="SAM" id="MobiDB-lite"/>
    </source>
</evidence>
<keyword evidence="5" id="KW-0010">Activator</keyword>
<comment type="subcellular location">
    <subcellularLocation>
        <location evidence="1">Nucleus</location>
    </subcellularLocation>
</comment>
<protein>
    <submittedName>
        <fullName evidence="12">Uncharacterized protein</fullName>
    </submittedName>
</protein>
<organism evidence="12 13">
    <name type="scientific">Eragrostis curvula</name>
    <name type="common">weeping love grass</name>
    <dbReference type="NCBI Taxonomy" id="38414"/>
    <lineage>
        <taxon>Eukaryota</taxon>
        <taxon>Viridiplantae</taxon>
        <taxon>Streptophyta</taxon>
        <taxon>Embryophyta</taxon>
        <taxon>Tracheophyta</taxon>
        <taxon>Spermatophyta</taxon>
        <taxon>Magnoliopsida</taxon>
        <taxon>Liliopsida</taxon>
        <taxon>Poales</taxon>
        <taxon>Poaceae</taxon>
        <taxon>PACMAD clade</taxon>
        <taxon>Chloridoideae</taxon>
        <taxon>Eragrostideae</taxon>
        <taxon>Eragrostidinae</taxon>
        <taxon>Eragrostis</taxon>
    </lineage>
</organism>
<evidence type="ECO:0000256" key="3">
    <source>
        <dbReference type="ARBA" id="ARBA00023015"/>
    </source>
</evidence>
<feature type="domain" description="Calmodulin binding protein C-terminal" evidence="11">
    <location>
        <begin position="327"/>
        <end position="386"/>
    </location>
</feature>
<feature type="domain" description="Calmodulin binding protein central" evidence="10">
    <location>
        <begin position="259"/>
        <end position="322"/>
    </location>
</feature>
<dbReference type="Pfam" id="PF20451">
    <property type="entry name" value="Calmod_bind_M"/>
    <property type="match status" value="1"/>
</dbReference>
<dbReference type="Proteomes" id="UP000324897">
    <property type="component" value="Unassembled WGS sequence"/>
</dbReference>
<dbReference type="GO" id="GO:0005634">
    <property type="term" value="C:nucleus"/>
    <property type="evidence" value="ECO:0007669"/>
    <property type="project" value="UniProtKB-SubCell"/>
</dbReference>
<dbReference type="InterPro" id="IPR046829">
    <property type="entry name" value="Calmod_bind_C"/>
</dbReference>
<evidence type="ECO:0000256" key="1">
    <source>
        <dbReference type="ARBA" id="ARBA00004123"/>
    </source>
</evidence>
<name>A0A5J9T5W0_9POAL</name>
<evidence type="ECO:0000256" key="2">
    <source>
        <dbReference type="ARBA" id="ARBA00007214"/>
    </source>
</evidence>
<dbReference type="PANTHER" id="PTHR31713:SF100">
    <property type="entry name" value="CALMODULIN-BINDING PROTEIN 60 B"/>
    <property type="match status" value="1"/>
</dbReference>
<feature type="domain" description="Calmodulin binding protein-like N-terminal" evidence="9">
    <location>
        <begin position="95"/>
        <end position="246"/>
    </location>
</feature>
<dbReference type="GO" id="GO:0005516">
    <property type="term" value="F:calmodulin binding"/>
    <property type="evidence" value="ECO:0007669"/>
    <property type="project" value="InterPro"/>
</dbReference>